<gene>
    <name evidence="1" type="ORF">FRX31_008202</name>
</gene>
<keyword evidence="2" id="KW-1185">Reference proteome</keyword>
<comment type="caution">
    <text evidence="1">The sequence shown here is derived from an EMBL/GenBank/DDBJ whole genome shotgun (WGS) entry which is preliminary data.</text>
</comment>
<evidence type="ECO:0000313" key="2">
    <source>
        <dbReference type="Proteomes" id="UP000554482"/>
    </source>
</evidence>
<dbReference type="AlphaFoldDB" id="A0A7J6WXN4"/>
<sequence>MLFNHVSVRAGGHLMAHESVRAGGHLMAHASVRAGGHLMAHILYLYWNAEELSKIVGLFVPLLVVTYMFIHEGWWSIDGTVSWSWYAVQLGSITGIEPCDWTGPNCITYNPEWWRVGTNKRSWYIGIDWVPINPADPPMMNTAMLGLVWTSPCWK</sequence>
<dbReference type="Proteomes" id="UP000554482">
    <property type="component" value="Unassembled WGS sequence"/>
</dbReference>
<organism evidence="1 2">
    <name type="scientific">Thalictrum thalictroides</name>
    <name type="common">Rue-anemone</name>
    <name type="synonym">Anemone thalictroides</name>
    <dbReference type="NCBI Taxonomy" id="46969"/>
    <lineage>
        <taxon>Eukaryota</taxon>
        <taxon>Viridiplantae</taxon>
        <taxon>Streptophyta</taxon>
        <taxon>Embryophyta</taxon>
        <taxon>Tracheophyta</taxon>
        <taxon>Spermatophyta</taxon>
        <taxon>Magnoliopsida</taxon>
        <taxon>Ranunculales</taxon>
        <taxon>Ranunculaceae</taxon>
        <taxon>Thalictroideae</taxon>
        <taxon>Thalictrum</taxon>
    </lineage>
</organism>
<reference evidence="1 2" key="1">
    <citation type="submission" date="2020-06" db="EMBL/GenBank/DDBJ databases">
        <title>Transcriptomic and genomic resources for Thalictrum thalictroides and T. hernandezii: Facilitating candidate gene discovery in an emerging model plant lineage.</title>
        <authorList>
            <person name="Arias T."/>
            <person name="Riano-Pachon D.M."/>
            <person name="Di Stilio V.S."/>
        </authorList>
    </citation>
    <scope>NUCLEOTIDE SEQUENCE [LARGE SCALE GENOMIC DNA]</scope>
    <source>
        <strain evidence="2">cv. WT478/WT964</strain>
        <tissue evidence="1">Leaves</tissue>
    </source>
</reference>
<name>A0A7J6WXN4_THATH</name>
<dbReference type="EMBL" id="JABWDY010008446">
    <property type="protein sequence ID" value="KAF5202211.1"/>
    <property type="molecule type" value="Genomic_DNA"/>
</dbReference>
<proteinExistence type="predicted"/>
<protein>
    <submittedName>
        <fullName evidence="1">Uncharacterized protein</fullName>
    </submittedName>
</protein>
<accession>A0A7J6WXN4</accession>
<evidence type="ECO:0000313" key="1">
    <source>
        <dbReference type="EMBL" id="KAF5202211.1"/>
    </source>
</evidence>